<feature type="domain" description="Helicase ATP-binding" evidence="6">
    <location>
        <begin position="116"/>
        <end position="287"/>
    </location>
</feature>
<dbReference type="Gene3D" id="1.20.120.1080">
    <property type="match status" value="1"/>
</dbReference>
<dbReference type="GO" id="GO:0003723">
    <property type="term" value="F:RNA binding"/>
    <property type="evidence" value="ECO:0007669"/>
    <property type="project" value="TreeGrafter"/>
</dbReference>
<sequence length="1400" mass="160198">MAEIPEKSNDRAQSDYKKKRDDVKKALDAFLNFEEPKINFYKPEIFNNSSIVTVPKSEQKVERNYANNAYNFLDANLSSLASINVSGLSLETTRQSISETNHRDDLPIFEYRGSIIQNIEESPIIIIQGQTGCGKTTQVPQYILDDCKQRKLKCKILITQPRKIAAITNATRVAQERNSLLGIEVGYQVGLSKVSMPSDSDCIPEILYCTTGVVLQKLIFEKSMARYSHIIIDEVHQRDIEIDLLLVVIRRLLSCNSRQTKIILMSATMDKLSLMDYFKIPLEDGEFYWPPVINLSDKSRKYKIKEFYLDMLITSSLESLQHFDERTIIDYNEPGIKEEMYEFVVRVISLINMVEQQNKNMKIIPRILVFLPGINEIEILYSKLTSEKIQKLFTNEQIVPSIHILHSTISIDEQKKVFENTNTFEIILSTNIAESSVTIPKITHVIDFCLTKYQSASNIGGKVSSLTLNWCSKNNCEQRAGRTARNCDGNVIRLVHKNFFMNKMEKYPPPEMKLMPLESAVIKVKLLNMGSPIDTFALALDPPNLRAISNAVLHLKELGGLQRLNDSGQFDYFDGNLTFLGRIMGTLPIDVTLSKFIALGYVFSCLHETIIISAGLSLKCIFTNQQLREEVDKYVKKLEFAKGSGSDLIAILNAYNEWKQGHEDGRLRGEDYERKWCKRHNIDRKNIREMGVLVKEITNRLQDINIKPNLETFQDCRDKIFMIKICAAGAFGAGNFFVLRENTKEDEMENLRLMNNHDVLRTVFFTKMDRYLFGDVYKDQIKEFFIKNNIIDKQSEVKISFNYKVSEKVYVTFEDKHEIMIEAPTVEEDNIFLGKVVPEVYKSVKLKKNERINFTLMVSNQNATEKYAVECGFGKMEGETFIPFKNYVKYPGWVVEPTKNTSKMQGFITHIESPNKFFFRPIIATCEHAKITDDRYGRILSEIKSKIAGAKRVPGYKHIENGRLVLIEISNNNDNKTIERGVVVGCTAQGSPYVNLLDVGKVVIGNKTTTFMFADINFEKELLKYPSRVIRCTLKNIQPSSTLSSQGKWTQKAIQSLNQLVGQRVAIFIHSVVNGVVSVRLVSAGKEKVDWNSKLLQDGFAEYCQESYLSQWDNQFRRNAQLNDQPQMPEVEFAEKIDENLESAMLNVSSPPGSRKPLKLIGPFSPLEADVYPIVRYNTRVVSVDHNSVNSVIFNDDECDGLTGLKFYVAADITTDSKENRLTIRETTFMPKTRGVAVILALIFSPTAEIRRDEEKTKFVSILTGLGFDGVRKAPFYGERDAVLNIDFDFSIEDVIKINHLREAMSVLLQTDPTTDHPNIHPEFKVNLMKRIQTILKDLLERKRVFLPNEISVNRYQWNVEVKDDDDYITLRESSEGCFELFEAIKIPKIHEVPSKETLQ</sequence>
<reference evidence="8 9" key="1">
    <citation type="submission" date="2015-04" db="EMBL/GenBank/DDBJ databases">
        <authorList>
            <person name="Syromyatnikov M.Y."/>
            <person name="Popov V.N."/>
        </authorList>
    </citation>
    <scope>NUCLEOTIDE SEQUENCE [LARGE SCALE GENOMIC DNA]</scope>
</reference>
<keyword evidence="3" id="KW-0547">Nucleotide-binding</keyword>
<feature type="domain" description="Helicase C-terminal" evidence="7">
    <location>
        <begin position="346"/>
        <end position="528"/>
    </location>
</feature>
<dbReference type="Pfam" id="PF00271">
    <property type="entry name" value="Helicase_C"/>
    <property type="match status" value="1"/>
</dbReference>
<evidence type="ECO:0000256" key="2">
    <source>
        <dbReference type="ARBA" id="ARBA00022490"/>
    </source>
</evidence>
<dbReference type="SUPFAM" id="SSF52540">
    <property type="entry name" value="P-loop containing nucleoside triphosphate hydrolases"/>
    <property type="match status" value="1"/>
</dbReference>
<gene>
    <name evidence="8" type="ORF">CLUMA_CG014514</name>
</gene>
<evidence type="ECO:0000256" key="5">
    <source>
        <dbReference type="SAM" id="MobiDB-lite"/>
    </source>
</evidence>
<evidence type="ECO:0000259" key="6">
    <source>
        <dbReference type="PROSITE" id="PS51192"/>
    </source>
</evidence>
<dbReference type="OrthoDB" id="66977at2759"/>
<dbReference type="SMART" id="SM00487">
    <property type="entry name" value="DEXDc"/>
    <property type="match status" value="1"/>
</dbReference>
<dbReference type="InterPro" id="IPR007502">
    <property type="entry name" value="Helicase-assoc_dom"/>
</dbReference>
<dbReference type="InterPro" id="IPR014001">
    <property type="entry name" value="Helicase_ATP-bd"/>
</dbReference>
<dbReference type="EMBL" id="CVRI01000055">
    <property type="protein sequence ID" value="CRL00935.1"/>
    <property type="molecule type" value="Genomic_DNA"/>
</dbReference>
<dbReference type="InterPro" id="IPR027417">
    <property type="entry name" value="P-loop_NTPase"/>
</dbReference>
<evidence type="ECO:0000256" key="3">
    <source>
        <dbReference type="ARBA" id="ARBA00022741"/>
    </source>
</evidence>
<evidence type="ECO:0000313" key="8">
    <source>
        <dbReference type="EMBL" id="CRL00935.1"/>
    </source>
</evidence>
<dbReference type="Proteomes" id="UP000183832">
    <property type="component" value="Unassembled WGS sequence"/>
</dbReference>
<dbReference type="GO" id="GO:0005524">
    <property type="term" value="F:ATP binding"/>
    <property type="evidence" value="ECO:0007669"/>
    <property type="project" value="UniProtKB-KW"/>
</dbReference>
<dbReference type="PANTHER" id="PTHR18934">
    <property type="entry name" value="ATP-DEPENDENT RNA HELICASE"/>
    <property type="match status" value="1"/>
</dbReference>
<protein>
    <submittedName>
        <fullName evidence="8">CLUMA_CG014514, isoform A</fullName>
    </submittedName>
</protein>
<dbReference type="Gene3D" id="2.40.50.90">
    <property type="match status" value="1"/>
</dbReference>
<dbReference type="InterPro" id="IPR001650">
    <property type="entry name" value="Helicase_C-like"/>
</dbReference>
<organism evidence="8 9">
    <name type="scientific">Clunio marinus</name>
    <dbReference type="NCBI Taxonomy" id="568069"/>
    <lineage>
        <taxon>Eukaryota</taxon>
        <taxon>Metazoa</taxon>
        <taxon>Ecdysozoa</taxon>
        <taxon>Arthropoda</taxon>
        <taxon>Hexapoda</taxon>
        <taxon>Insecta</taxon>
        <taxon>Pterygota</taxon>
        <taxon>Neoptera</taxon>
        <taxon>Endopterygota</taxon>
        <taxon>Diptera</taxon>
        <taxon>Nematocera</taxon>
        <taxon>Chironomoidea</taxon>
        <taxon>Chironomidae</taxon>
        <taxon>Clunio</taxon>
    </lineage>
</organism>
<keyword evidence="9" id="KW-1185">Reference proteome</keyword>
<proteinExistence type="predicted"/>
<dbReference type="Pfam" id="PF00270">
    <property type="entry name" value="DEAD"/>
    <property type="match status" value="1"/>
</dbReference>
<dbReference type="GO" id="GO:0005737">
    <property type="term" value="C:cytoplasm"/>
    <property type="evidence" value="ECO:0007669"/>
    <property type="project" value="UniProtKB-SubCell"/>
</dbReference>
<name>A0A1J1IL21_9DIPT</name>
<dbReference type="SMART" id="SM00490">
    <property type="entry name" value="HELICc"/>
    <property type="match status" value="1"/>
</dbReference>
<feature type="region of interest" description="Disordered" evidence="5">
    <location>
        <begin position="1"/>
        <end position="21"/>
    </location>
</feature>
<evidence type="ECO:0000256" key="4">
    <source>
        <dbReference type="ARBA" id="ARBA00022840"/>
    </source>
</evidence>
<evidence type="ECO:0000259" key="7">
    <source>
        <dbReference type="PROSITE" id="PS51194"/>
    </source>
</evidence>
<comment type="subcellular location">
    <subcellularLocation>
        <location evidence="1">Cytoplasm</location>
    </subcellularLocation>
</comment>
<dbReference type="PROSITE" id="PS51192">
    <property type="entry name" value="HELICASE_ATP_BIND_1"/>
    <property type="match status" value="1"/>
</dbReference>
<dbReference type="CDD" id="cd18791">
    <property type="entry name" value="SF2_C_RHA"/>
    <property type="match status" value="1"/>
</dbReference>
<dbReference type="PANTHER" id="PTHR18934:SF113">
    <property type="entry name" value="ATP-DEPENDENT RNA HELICASE TDRD9"/>
    <property type="match status" value="1"/>
</dbReference>
<evidence type="ECO:0000256" key="1">
    <source>
        <dbReference type="ARBA" id="ARBA00004496"/>
    </source>
</evidence>
<dbReference type="GO" id="GO:0004386">
    <property type="term" value="F:helicase activity"/>
    <property type="evidence" value="ECO:0007669"/>
    <property type="project" value="TreeGrafter"/>
</dbReference>
<keyword evidence="2" id="KW-0963">Cytoplasm</keyword>
<dbReference type="SMART" id="SM00847">
    <property type="entry name" value="HA2"/>
    <property type="match status" value="1"/>
</dbReference>
<dbReference type="InterPro" id="IPR011545">
    <property type="entry name" value="DEAD/DEAH_box_helicase_dom"/>
</dbReference>
<dbReference type="STRING" id="568069.A0A1J1IL21"/>
<keyword evidence="4" id="KW-0067">ATP-binding</keyword>
<dbReference type="InterPro" id="IPR035437">
    <property type="entry name" value="SNase_OB-fold_sf"/>
</dbReference>
<dbReference type="Gene3D" id="3.40.50.300">
    <property type="entry name" value="P-loop containing nucleotide triphosphate hydrolases"/>
    <property type="match status" value="2"/>
</dbReference>
<accession>A0A1J1IL21</accession>
<dbReference type="PROSITE" id="PS51194">
    <property type="entry name" value="HELICASE_CTER"/>
    <property type="match status" value="1"/>
</dbReference>
<evidence type="ECO:0000313" key="9">
    <source>
        <dbReference type="Proteomes" id="UP000183832"/>
    </source>
</evidence>